<feature type="transmembrane region" description="Helical" evidence="1">
    <location>
        <begin position="20"/>
        <end position="41"/>
    </location>
</feature>
<proteinExistence type="predicted"/>
<protein>
    <recommendedName>
        <fullName evidence="4">Histidine kinase</fullName>
    </recommendedName>
</protein>
<evidence type="ECO:0008006" key="4">
    <source>
        <dbReference type="Google" id="ProtNLM"/>
    </source>
</evidence>
<name>A0A482Y538_9EURY</name>
<keyword evidence="1" id="KW-1133">Transmembrane helix</keyword>
<keyword evidence="1" id="KW-0472">Membrane</keyword>
<dbReference type="EMBL" id="SHMP01000009">
    <property type="protein sequence ID" value="RZV06071.1"/>
    <property type="molecule type" value="Genomic_DNA"/>
</dbReference>
<dbReference type="AlphaFoldDB" id="A0A482Y538"/>
<sequence>MATEAQTTTSISTVTPVDWAAGAIGGFVGSVLFGLIMQYVIPAPMLEMAIPAMYGIEGPALLAGWAIHQFHGVVLGLAYVALVQFGPLADPAKRIGPAIGLGIGYGVLTTAALAVLVMPIWLSTLGFPGAPPFPNVAVPGTIVSLVGHVVYAVPVALAYALVARDDTHDEGK</sequence>
<feature type="transmembrane region" description="Helical" evidence="1">
    <location>
        <begin position="142"/>
        <end position="162"/>
    </location>
</feature>
<gene>
    <name evidence="2" type="ORF">BDK88_4026</name>
</gene>
<evidence type="ECO:0000313" key="3">
    <source>
        <dbReference type="Proteomes" id="UP000291097"/>
    </source>
</evidence>
<accession>A0A482Y538</accession>
<organism evidence="2 3">
    <name type="scientific">Natrinema hispanicum</name>
    <dbReference type="NCBI Taxonomy" id="392421"/>
    <lineage>
        <taxon>Archaea</taxon>
        <taxon>Methanobacteriati</taxon>
        <taxon>Methanobacteriota</taxon>
        <taxon>Stenosarchaea group</taxon>
        <taxon>Halobacteria</taxon>
        <taxon>Halobacteriales</taxon>
        <taxon>Natrialbaceae</taxon>
        <taxon>Natrinema</taxon>
    </lineage>
</organism>
<evidence type="ECO:0000313" key="2">
    <source>
        <dbReference type="EMBL" id="RZV06071.1"/>
    </source>
</evidence>
<reference evidence="2 3" key="1">
    <citation type="submission" date="2019-02" db="EMBL/GenBank/DDBJ databases">
        <title>Genomic Encyclopedia of Archaeal and Bacterial Type Strains, Phase II (KMG-II): from individual species to whole genera.</title>
        <authorList>
            <person name="Goeker M."/>
        </authorList>
    </citation>
    <scope>NUCLEOTIDE SEQUENCE [LARGE SCALE GENOMIC DNA]</scope>
    <source>
        <strain evidence="2 3">DSM 18328</strain>
    </source>
</reference>
<comment type="caution">
    <text evidence="2">The sequence shown here is derived from an EMBL/GenBank/DDBJ whole genome shotgun (WGS) entry which is preliminary data.</text>
</comment>
<dbReference type="RefSeq" id="WP_242611737.1">
    <property type="nucleotide sequence ID" value="NZ_SHMP01000009.1"/>
</dbReference>
<feature type="transmembrane region" description="Helical" evidence="1">
    <location>
        <begin position="95"/>
        <end position="122"/>
    </location>
</feature>
<evidence type="ECO:0000256" key="1">
    <source>
        <dbReference type="SAM" id="Phobius"/>
    </source>
</evidence>
<feature type="transmembrane region" description="Helical" evidence="1">
    <location>
        <begin position="61"/>
        <end position="83"/>
    </location>
</feature>
<keyword evidence="1" id="KW-0812">Transmembrane</keyword>
<dbReference type="Proteomes" id="UP000291097">
    <property type="component" value="Unassembled WGS sequence"/>
</dbReference>